<dbReference type="SMART" id="SM00450">
    <property type="entry name" value="RHOD"/>
    <property type="match status" value="1"/>
</dbReference>
<dbReference type="Gene3D" id="2.40.128.110">
    <property type="entry name" value="Lipid/polyisoprenoid-binding, YceI-like"/>
    <property type="match status" value="1"/>
</dbReference>
<dbReference type="SUPFAM" id="SSF52821">
    <property type="entry name" value="Rhodanese/Cell cycle control phosphatase"/>
    <property type="match status" value="1"/>
</dbReference>
<keyword evidence="5" id="KW-1185">Reference proteome</keyword>
<dbReference type="Gene3D" id="3.40.250.10">
    <property type="entry name" value="Rhodanese-like domain"/>
    <property type="match status" value="1"/>
</dbReference>
<dbReference type="Pfam" id="PF00581">
    <property type="entry name" value="Rhodanese"/>
    <property type="match status" value="1"/>
</dbReference>
<evidence type="ECO:0000313" key="3">
    <source>
        <dbReference type="EMBL" id="TVM34182.1"/>
    </source>
</evidence>
<evidence type="ECO:0000313" key="5">
    <source>
        <dbReference type="Proteomes" id="UP000503251"/>
    </source>
</evidence>
<dbReference type="PANTHER" id="PTHR34406:SF1">
    <property type="entry name" value="PROTEIN YCEI"/>
    <property type="match status" value="1"/>
</dbReference>
<reference evidence="2 5" key="2">
    <citation type="submission" date="2019-04" db="EMBL/GenBank/DDBJ databases">
        <title>Isolation and culture of sulfate reducing bacteria from the cold seep of the South China Sea.</title>
        <authorList>
            <person name="Sun C."/>
            <person name="Liu R."/>
        </authorList>
    </citation>
    <scope>NUCLEOTIDE SEQUENCE [LARGE SCALE GENOMIC DNA]</scope>
    <source>
        <strain evidence="2 5">CS1</strain>
    </source>
</reference>
<dbReference type="InterPro" id="IPR001763">
    <property type="entry name" value="Rhodanese-like_dom"/>
</dbReference>
<proteinExistence type="predicted"/>
<dbReference type="Proteomes" id="UP000503251">
    <property type="component" value="Chromosome"/>
</dbReference>
<dbReference type="CDD" id="cd00158">
    <property type="entry name" value="RHOD"/>
    <property type="match status" value="1"/>
</dbReference>
<organism evidence="3 4">
    <name type="scientific">Oceanidesulfovibrio marinus</name>
    <dbReference type="NCBI Taxonomy" id="370038"/>
    <lineage>
        <taxon>Bacteria</taxon>
        <taxon>Pseudomonadati</taxon>
        <taxon>Thermodesulfobacteriota</taxon>
        <taxon>Desulfovibrionia</taxon>
        <taxon>Desulfovibrionales</taxon>
        <taxon>Desulfovibrionaceae</taxon>
        <taxon>Oceanidesulfovibrio</taxon>
    </lineage>
</organism>
<feature type="domain" description="Rhodanese" evidence="1">
    <location>
        <begin position="32"/>
        <end position="114"/>
    </location>
</feature>
<dbReference type="PROSITE" id="PS50206">
    <property type="entry name" value="RHODANESE_3"/>
    <property type="match status" value="1"/>
</dbReference>
<dbReference type="AlphaFoldDB" id="A0A6P1ZHS7"/>
<dbReference type="PANTHER" id="PTHR34406">
    <property type="entry name" value="PROTEIN YCEI"/>
    <property type="match status" value="1"/>
</dbReference>
<dbReference type="OrthoDB" id="9811006at2"/>
<protein>
    <recommendedName>
        <fullName evidence="1">Rhodanese domain-containing protein</fullName>
    </recommendedName>
</protein>
<sequence>MKVPGIRSMTPSELSERLEQGRPFALVNVLLAEDWEKRRIPDSLNACVFEVVFLDRMSEICPEKSMPVVVYGAGASTLDAPMAAEKLVHAGWSDVHILAGGLDAWTEAGLAVEGSHAGVSPEPEGLFEPAEGGYAVACAESLVEWIGRSAKGRHVGTARVTHGKMQVVDGSMDGLFEVDMRTIEDLDLSGNETLRQLLHAHLASEDFFLTAHFPVATYVLDSATMLRDATPGRPNYEFHGRLEMRGVSHALSFPATIRPFDGDPETGLEPGISVEAHFDLDRTMWGAVYGSGKFFRNLGFHLVYDLVSFQIRLVLR</sequence>
<dbReference type="RefSeq" id="WP_144305180.1">
    <property type="nucleotide sequence ID" value="NZ_CP039543.1"/>
</dbReference>
<dbReference type="Pfam" id="PF04264">
    <property type="entry name" value="YceI"/>
    <property type="match status" value="1"/>
</dbReference>
<dbReference type="EMBL" id="CP039543">
    <property type="protein sequence ID" value="QJT10586.1"/>
    <property type="molecule type" value="Genomic_DNA"/>
</dbReference>
<dbReference type="InterPro" id="IPR007372">
    <property type="entry name" value="Lipid/polyisoprenoid-bd_YceI"/>
</dbReference>
<reference evidence="3 4" key="1">
    <citation type="submission" date="2018-06" db="EMBL/GenBank/DDBJ databases">
        <title>Complete genome of Desulfovibrio marinus P48SEP.</title>
        <authorList>
            <person name="Crispim J.S."/>
            <person name="Vidigal P.M.P."/>
            <person name="Silva L.C.F."/>
            <person name="Araujo L.C."/>
            <person name="Laguardia C.N."/>
            <person name="Dias R.S."/>
            <person name="Sousa M.P."/>
            <person name="Paula S.O."/>
            <person name="Silva C."/>
        </authorList>
    </citation>
    <scope>NUCLEOTIDE SEQUENCE [LARGE SCALE GENOMIC DNA]</scope>
    <source>
        <strain evidence="3 4">P48SEP</strain>
    </source>
</reference>
<gene>
    <name evidence="3" type="ORF">DQK91_09835</name>
    <name evidence="2" type="ORF">E8L03_17405</name>
</gene>
<name>A0A6P1ZHS7_9BACT</name>
<evidence type="ECO:0000259" key="1">
    <source>
        <dbReference type="PROSITE" id="PS50206"/>
    </source>
</evidence>
<dbReference type="InterPro" id="IPR036873">
    <property type="entry name" value="Rhodanese-like_dom_sf"/>
</dbReference>
<dbReference type="SMART" id="SM00867">
    <property type="entry name" value="YceI"/>
    <property type="match status" value="1"/>
</dbReference>
<dbReference type="InterPro" id="IPR036761">
    <property type="entry name" value="TTHA0802/YceI-like_sf"/>
</dbReference>
<dbReference type="SUPFAM" id="SSF101874">
    <property type="entry name" value="YceI-like"/>
    <property type="match status" value="1"/>
</dbReference>
<dbReference type="Proteomes" id="UP000434052">
    <property type="component" value="Unassembled WGS sequence"/>
</dbReference>
<evidence type="ECO:0000313" key="4">
    <source>
        <dbReference type="Proteomes" id="UP000434052"/>
    </source>
</evidence>
<accession>A0A6P1ZHS7</accession>
<evidence type="ECO:0000313" key="2">
    <source>
        <dbReference type="EMBL" id="QJT10586.1"/>
    </source>
</evidence>
<dbReference type="EMBL" id="QMIF01000005">
    <property type="protein sequence ID" value="TVM34182.1"/>
    <property type="molecule type" value="Genomic_DNA"/>
</dbReference>